<reference evidence="1" key="1">
    <citation type="submission" date="2015-06" db="UniProtKB">
        <authorList>
            <consortium name="EnsemblPlants"/>
        </authorList>
    </citation>
    <scope>IDENTIFICATION</scope>
</reference>
<name>M8CXJ2_AEGTA</name>
<accession>M8CXJ2</accession>
<proteinExistence type="predicted"/>
<dbReference type="AlphaFoldDB" id="M8CXJ2"/>
<evidence type="ECO:0000313" key="1">
    <source>
        <dbReference type="EnsemblPlants" id="EMT32417"/>
    </source>
</evidence>
<sequence>MVLLDVLHVASSSPWPLRCQWRSCSSAGRCKAQLRRGSSLVGRCSGATPAPTEYCLGYNLPRILFDPVILIVLSLDGHSCSVITRAALLYKQIDLVIRDDGGRLYDRGKANLSPLCNKTAATSPNVTDVVELDEVSVQFIDRLFFLEKVATAVTASRLGRVAVDVEQAEEERLLLQRQPLLPCPRWSISVVLIELLLERRPFGRCRGGGLSCGLTGAGAHQRSDLVPIGQIIQPPLLLYNFVDLSGIFSAVWNQHIYLRISRLWYQRGGFDDGPIKSIHVCSSIGKSCQRDGA</sequence>
<protein>
    <submittedName>
        <fullName evidence="1">Uncharacterized protein</fullName>
    </submittedName>
</protein>
<organism evidence="1">
    <name type="scientific">Aegilops tauschii</name>
    <name type="common">Tausch's goatgrass</name>
    <name type="synonym">Aegilops squarrosa</name>
    <dbReference type="NCBI Taxonomy" id="37682"/>
    <lineage>
        <taxon>Eukaryota</taxon>
        <taxon>Viridiplantae</taxon>
        <taxon>Streptophyta</taxon>
        <taxon>Embryophyta</taxon>
        <taxon>Tracheophyta</taxon>
        <taxon>Spermatophyta</taxon>
        <taxon>Magnoliopsida</taxon>
        <taxon>Liliopsida</taxon>
        <taxon>Poales</taxon>
        <taxon>Poaceae</taxon>
        <taxon>BOP clade</taxon>
        <taxon>Pooideae</taxon>
        <taxon>Triticodae</taxon>
        <taxon>Triticeae</taxon>
        <taxon>Triticinae</taxon>
        <taxon>Aegilops</taxon>
    </lineage>
</organism>
<dbReference type="EnsemblPlants" id="EMT32417">
    <property type="protein sequence ID" value="EMT32417"/>
    <property type="gene ID" value="F775_24208"/>
</dbReference>